<evidence type="ECO:0000313" key="2">
    <source>
        <dbReference type="Proteomes" id="UP000001646"/>
    </source>
</evidence>
<name>A0A803TB74_ANOCA</name>
<reference evidence="1" key="3">
    <citation type="submission" date="2025-09" db="UniProtKB">
        <authorList>
            <consortium name="Ensembl"/>
        </authorList>
    </citation>
    <scope>IDENTIFICATION</scope>
</reference>
<dbReference type="AlphaFoldDB" id="A0A803TB74"/>
<reference evidence="1 2" key="1">
    <citation type="submission" date="2009-12" db="EMBL/GenBank/DDBJ databases">
        <title>The Genome Sequence of Anolis carolinensis (Green Anole Lizard).</title>
        <authorList>
            <consortium name="The Genome Sequencing Platform"/>
            <person name="Di Palma F."/>
            <person name="Alfoldi J."/>
            <person name="Heiman D."/>
            <person name="Young S."/>
            <person name="Grabherr M."/>
            <person name="Johnson J."/>
            <person name="Lander E.S."/>
            <person name="Lindblad-Toh K."/>
        </authorList>
    </citation>
    <scope>NUCLEOTIDE SEQUENCE [LARGE SCALE GENOMIC DNA]</scope>
    <source>
        <strain evidence="1 2">JBL SC #1</strain>
    </source>
</reference>
<keyword evidence="2" id="KW-1185">Reference proteome</keyword>
<reference evidence="1" key="2">
    <citation type="submission" date="2025-08" db="UniProtKB">
        <authorList>
            <consortium name="Ensembl"/>
        </authorList>
    </citation>
    <scope>IDENTIFICATION</scope>
</reference>
<organism evidence="1 2">
    <name type="scientific">Anolis carolinensis</name>
    <name type="common">Green anole</name>
    <name type="synonym">American chameleon</name>
    <dbReference type="NCBI Taxonomy" id="28377"/>
    <lineage>
        <taxon>Eukaryota</taxon>
        <taxon>Metazoa</taxon>
        <taxon>Chordata</taxon>
        <taxon>Craniata</taxon>
        <taxon>Vertebrata</taxon>
        <taxon>Euteleostomi</taxon>
        <taxon>Lepidosauria</taxon>
        <taxon>Squamata</taxon>
        <taxon>Bifurcata</taxon>
        <taxon>Unidentata</taxon>
        <taxon>Episquamata</taxon>
        <taxon>Toxicofera</taxon>
        <taxon>Iguania</taxon>
        <taxon>Dactyloidae</taxon>
        <taxon>Anolis</taxon>
    </lineage>
</organism>
<dbReference type="Gene3D" id="3.40.50.2020">
    <property type="match status" value="1"/>
</dbReference>
<evidence type="ECO:0000313" key="1">
    <source>
        <dbReference type="Ensembl" id="ENSACAP00000032464.1"/>
    </source>
</evidence>
<dbReference type="InParanoid" id="A0A803TB74"/>
<dbReference type="Proteomes" id="UP000001646">
    <property type="component" value="Chromosome 1"/>
</dbReference>
<protein>
    <recommendedName>
        <fullName evidence="3">Uridine monophosphate synthetase</fullName>
    </recommendedName>
</protein>
<evidence type="ECO:0008006" key="3">
    <source>
        <dbReference type="Google" id="ProtNLM"/>
    </source>
</evidence>
<dbReference type="InterPro" id="IPR029057">
    <property type="entry name" value="PRTase-like"/>
</dbReference>
<dbReference type="GeneTree" id="ENSGT00940000175555"/>
<proteinExistence type="predicted"/>
<sequence>SALSRALASALHAAKALRFGEFLLKSGLVSPVYVDLRATASEPSLMNKNLSV</sequence>
<accession>A0A803TB74</accession>
<dbReference type="Ensembl" id="ENSACAT00000058711.1">
    <property type="protein sequence ID" value="ENSACAP00000032464.1"/>
    <property type="gene ID" value="ENSACAG00000041561.1"/>
</dbReference>